<evidence type="ECO:0000256" key="9">
    <source>
        <dbReference type="ARBA" id="ARBA00023014"/>
    </source>
</evidence>
<evidence type="ECO:0000256" key="11">
    <source>
        <dbReference type="ARBA" id="ARBA00026011"/>
    </source>
</evidence>
<organism evidence="14 15">
    <name type="scientific">Methanohalobium evestigatum (strain ATCC BAA-1072 / DSM 3721 / NBRC 107634 / OCM 161 / Z-7303)</name>
    <dbReference type="NCBI Taxonomy" id="644295"/>
    <lineage>
        <taxon>Archaea</taxon>
        <taxon>Methanobacteriati</taxon>
        <taxon>Methanobacteriota</taxon>
        <taxon>Stenosarchaea group</taxon>
        <taxon>Methanomicrobia</taxon>
        <taxon>Methanosarcinales</taxon>
        <taxon>Methanosarcinaceae</taxon>
        <taxon>Methanohalobium</taxon>
    </lineage>
</organism>
<keyword evidence="9" id="KW-0411">Iron-sulfur</keyword>
<dbReference type="SUPFAM" id="SSF57662">
    <property type="entry name" value="Ferredoxin thioredoxin reductase (FTR), catalytic beta chain"/>
    <property type="match status" value="1"/>
</dbReference>
<dbReference type="RefSeq" id="WP_013194855.1">
    <property type="nucleotide sequence ID" value="NC_014253.1"/>
</dbReference>
<dbReference type="InterPro" id="IPR004209">
    <property type="entry name" value="FTR_bsu"/>
</dbReference>
<name>D7E9L8_METEZ</name>
<dbReference type="EMBL" id="CP002069">
    <property type="protein sequence ID" value="ADI74290.1"/>
    <property type="molecule type" value="Genomic_DNA"/>
</dbReference>
<comment type="similarity">
    <text evidence="3">Belongs to the ferredoxin thioredoxin reductase beta subunit family.</text>
</comment>
<keyword evidence="7" id="KW-0560">Oxidoreductase</keyword>
<evidence type="ECO:0000256" key="1">
    <source>
        <dbReference type="ARBA" id="ARBA00001966"/>
    </source>
</evidence>
<dbReference type="GO" id="GO:0046872">
    <property type="term" value="F:metal ion binding"/>
    <property type="evidence" value="ECO:0007669"/>
    <property type="project" value="UniProtKB-KW"/>
</dbReference>
<evidence type="ECO:0000256" key="6">
    <source>
        <dbReference type="ARBA" id="ARBA00022723"/>
    </source>
</evidence>
<keyword evidence="8" id="KW-0408">Iron</keyword>
<evidence type="ECO:0000256" key="13">
    <source>
        <dbReference type="ARBA" id="ARBA00048150"/>
    </source>
</evidence>
<evidence type="ECO:0000256" key="2">
    <source>
        <dbReference type="ARBA" id="ARBA00003945"/>
    </source>
</evidence>
<evidence type="ECO:0000256" key="8">
    <source>
        <dbReference type="ARBA" id="ARBA00023004"/>
    </source>
</evidence>
<dbReference type="Gene3D" id="3.90.460.10">
    <property type="entry name" value="Ferredoxin thioredoxin reductase catalytic beta subunit"/>
    <property type="match status" value="1"/>
</dbReference>
<comment type="catalytic activity">
    <reaction evidence="13">
        <text>[thioredoxin]-disulfide + 2 reduced [2Fe-2S]-[ferredoxin] + 2 H(+) = [thioredoxin]-dithiol + 2 oxidized [2Fe-2S]-[ferredoxin]</text>
        <dbReference type="Rhea" id="RHEA:42336"/>
        <dbReference type="Rhea" id="RHEA-COMP:10000"/>
        <dbReference type="Rhea" id="RHEA-COMP:10001"/>
        <dbReference type="Rhea" id="RHEA-COMP:10698"/>
        <dbReference type="Rhea" id="RHEA-COMP:10700"/>
        <dbReference type="ChEBI" id="CHEBI:15378"/>
        <dbReference type="ChEBI" id="CHEBI:29950"/>
        <dbReference type="ChEBI" id="CHEBI:33737"/>
        <dbReference type="ChEBI" id="CHEBI:33738"/>
        <dbReference type="ChEBI" id="CHEBI:50058"/>
        <dbReference type="EC" id="1.8.7.2"/>
    </reaction>
</comment>
<comment type="function">
    <text evidence="2">Catalytic subunit of the ferredoxin-thioredoxin reductase (FTR), which catalyzes the two-electron reduction of thioredoxins by the electrons provided by reduced ferredoxin.</text>
</comment>
<dbReference type="STRING" id="644295.Metev_1436"/>
<keyword evidence="6" id="KW-0479">Metal-binding</keyword>
<proteinExistence type="inferred from homology"/>
<evidence type="ECO:0000313" key="14">
    <source>
        <dbReference type="EMBL" id="ADI74290.1"/>
    </source>
</evidence>
<evidence type="ECO:0000256" key="5">
    <source>
        <dbReference type="ARBA" id="ARBA00022485"/>
    </source>
</evidence>
<comment type="subunit">
    <text evidence="11">Heterodimer of subunit A (variable subunit) and subunit B (catalytic subunit). Heterodimeric FTR forms a complex with ferredoxin and thioredoxin.</text>
</comment>
<evidence type="ECO:0000256" key="3">
    <source>
        <dbReference type="ARBA" id="ARBA00007941"/>
    </source>
</evidence>
<dbReference type="EC" id="1.8.7.2" evidence="4"/>
<dbReference type="AlphaFoldDB" id="D7E9L8"/>
<comment type="cofactor">
    <cofactor evidence="1">
        <name>[4Fe-4S] cluster</name>
        <dbReference type="ChEBI" id="CHEBI:49883"/>
    </cofactor>
</comment>
<evidence type="ECO:0000313" key="15">
    <source>
        <dbReference type="Proteomes" id="UP000000391"/>
    </source>
</evidence>
<dbReference type="PANTHER" id="PTHR35113:SF1">
    <property type="entry name" value="FERREDOXIN-THIOREDOXIN REDUCTASE CATALYTIC CHAIN, CHLOROPLASTIC"/>
    <property type="match status" value="1"/>
</dbReference>
<dbReference type="GO" id="GO:0051539">
    <property type="term" value="F:4 iron, 4 sulfur cluster binding"/>
    <property type="evidence" value="ECO:0007669"/>
    <property type="project" value="UniProtKB-KW"/>
</dbReference>
<gene>
    <name evidence="14" type="ordered locus">Metev_1436</name>
</gene>
<dbReference type="OrthoDB" id="45654at2157"/>
<dbReference type="GO" id="GO:0016730">
    <property type="term" value="F:oxidoreductase activity, acting on iron-sulfur proteins as donors"/>
    <property type="evidence" value="ECO:0007669"/>
    <property type="project" value="InterPro"/>
</dbReference>
<dbReference type="Proteomes" id="UP000000391">
    <property type="component" value="Chromosome"/>
</dbReference>
<evidence type="ECO:0000256" key="10">
    <source>
        <dbReference type="ARBA" id="ARBA00023157"/>
    </source>
</evidence>
<reference evidence="14 15" key="1">
    <citation type="submission" date="2010-06" db="EMBL/GenBank/DDBJ databases">
        <title>Complete sequence chromosome of Methanohalobium evestigatum Z-7303.</title>
        <authorList>
            <consortium name="US DOE Joint Genome Institute"/>
            <person name="Lucas S."/>
            <person name="Copeland A."/>
            <person name="Lapidus A."/>
            <person name="Cheng J.-F."/>
            <person name="Bruce D."/>
            <person name="Goodwin L."/>
            <person name="Pitluck S."/>
            <person name="Saunders E."/>
            <person name="Detter J.C."/>
            <person name="Han C."/>
            <person name="Tapia R."/>
            <person name="Land M."/>
            <person name="Hauser L."/>
            <person name="Kyrpides N."/>
            <person name="Mikhailova N."/>
            <person name="Sieprawska-Lupa M."/>
            <person name="Whitman W.B."/>
            <person name="Anderson I."/>
            <person name="Woyke T."/>
        </authorList>
    </citation>
    <scope>NUCLEOTIDE SEQUENCE [LARGE SCALE GENOMIC DNA]</scope>
    <source>
        <strain evidence="15">ATCC BAA-1072 / DSM 3721 / NBRC 107634 / OCM 161 / Z-7303</strain>
    </source>
</reference>
<dbReference type="GeneID" id="9347075"/>
<evidence type="ECO:0000256" key="12">
    <source>
        <dbReference type="ARBA" id="ARBA00030295"/>
    </source>
</evidence>
<sequence>MDEDEKIKKVKKQMYRWTYRYASRVGYKLNPDDEMLDLVLEGLAKNKIKHGRRYCPCRIITGDEEQDKKVICPCVYHKDEIDNDGMCHCALFFYDGSE</sequence>
<protein>
    <recommendedName>
        <fullName evidence="4">ferredoxin:thioredoxin reductase</fullName>
        <ecNumber evidence="4">1.8.7.2</ecNumber>
    </recommendedName>
    <alternativeName>
        <fullName evidence="12">Ferredoxin-thioredoxin reductase subunit B</fullName>
    </alternativeName>
</protein>
<dbReference type="Pfam" id="PF02943">
    <property type="entry name" value="FeThRed_B"/>
    <property type="match status" value="1"/>
</dbReference>
<keyword evidence="15" id="KW-1185">Reference proteome</keyword>
<dbReference type="InterPro" id="IPR036644">
    <property type="entry name" value="FTR_bsu_sf"/>
</dbReference>
<dbReference type="PANTHER" id="PTHR35113">
    <property type="entry name" value="FERREDOXIN-THIOREDOXIN REDUCTASE CATALYTIC CHAIN, CHLOROPLASTIC"/>
    <property type="match status" value="1"/>
</dbReference>
<evidence type="ECO:0000256" key="4">
    <source>
        <dbReference type="ARBA" id="ARBA00012358"/>
    </source>
</evidence>
<keyword evidence="10" id="KW-1015">Disulfide bond</keyword>
<dbReference type="HOGENOM" id="CLU_169701_1_0_2"/>
<accession>D7E9L8</accession>
<keyword evidence="5" id="KW-0004">4Fe-4S</keyword>
<evidence type="ECO:0000256" key="7">
    <source>
        <dbReference type="ARBA" id="ARBA00023002"/>
    </source>
</evidence>
<dbReference type="KEGG" id="mev:Metev_1436"/>